<protein>
    <submittedName>
        <fullName evidence="2">Rod shape-determining protein MreD</fullName>
    </submittedName>
</protein>
<sequence>MKFYVISFLLAFTQASVITGLFVSNLYVPDLVLLYLFLHTSKQEKVDVKKPLISGLYLDLMYDTFGWNISGKMLVSLFLEIFKSRWEFATRLSLIIFYGFVALLEHLFRYILFRLKYYYPFDLRTFFLGFSIELFLLYLLTLFIIKKHAQT</sequence>
<dbReference type="Proteomes" id="UP000218627">
    <property type="component" value="Unassembled WGS sequence"/>
</dbReference>
<reference evidence="3" key="1">
    <citation type="submission" date="2017-09" db="EMBL/GenBank/DDBJ databases">
        <authorList>
            <person name="Varghese N."/>
            <person name="Submissions S."/>
        </authorList>
    </citation>
    <scope>NUCLEOTIDE SEQUENCE [LARGE SCALE GENOMIC DNA]</scope>
    <source>
        <strain evidence="3">DSM 2913</strain>
    </source>
</reference>
<feature type="transmembrane region" description="Helical" evidence="1">
    <location>
        <begin position="125"/>
        <end position="145"/>
    </location>
</feature>
<keyword evidence="1" id="KW-1133">Transmembrane helix</keyword>
<accession>A0A285P093</accession>
<keyword evidence="3" id="KW-1185">Reference proteome</keyword>
<feature type="transmembrane region" description="Helical" evidence="1">
    <location>
        <begin position="65"/>
        <end position="82"/>
    </location>
</feature>
<dbReference type="AlphaFoldDB" id="A0A285P093"/>
<dbReference type="OrthoDB" id="15552at2"/>
<dbReference type="RefSeq" id="WP_096602581.1">
    <property type="nucleotide sequence ID" value="NZ_OBEN01000007.1"/>
</dbReference>
<proteinExistence type="predicted"/>
<evidence type="ECO:0000256" key="1">
    <source>
        <dbReference type="SAM" id="Phobius"/>
    </source>
</evidence>
<organism evidence="2 3">
    <name type="scientific">Hydrogenobacter hydrogenophilus</name>
    <dbReference type="NCBI Taxonomy" id="35835"/>
    <lineage>
        <taxon>Bacteria</taxon>
        <taxon>Pseudomonadati</taxon>
        <taxon>Aquificota</taxon>
        <taxon>Aquificia</taxon>
        <taxon>Aquificales</taxon>
        <taxon>Aquificaceae</taxon>
        <taxon>Hydrogenobacter</taxon>
    </lineage>
</organism>
<evidence type="ECO:0000313" key="3">
    <source>
        <dbReference type="Proteomes" id="UP000218627"/>
    </source>
</evidence>
<name>A0A285P093_9AQUI</name>
<dbReference type="EMBL" id="OBEN01000007">
    <property type="protein sequence ID" value="SNZ15150.1"/>
    <property type="molecule type" value="Genomic_DNA"/>
</dbReference>
<evidence type="ECO:0000313" key="2">
    <source>
        <dbReference type="EMBL" id="SNZ15150.1"/>
    </source>
</evidence>
<keyword evidence="1" id="KW-0812">Transmembrane</keyword>
<keyword evidence="1" id="KW-0472">Membrane</keyword>
<feature type="transmembrane region" description="Helical" evidence="1">
    <location>
        <begin position="94"/>
        <end position="113"/>
    </location>
</feature>
<gene>
    <name evidence="2" type="ORF">SAMN06265353_1303</name>
</gene>